<dbReference type="Pfam" id="PF13843">
    <property type="entry name" value="DDE_Tnp_1_7"/>
    <property type="match status" value="1"/>
</dbReference>
<feature type="domain" description="PiggyBac transposable element-derived protein" evidence="1">
    <location>
        <begin position="47"/>
        <end position="99"/>
    </location>
</feature>
<comment type="caution">
    <text evidence="2">The sequence shown here is derived from an EMBL/GenBank/DDBJ whole genome shotgun (WGS) entry which is preliminary data.</text>
</comment>
<accession>A0AAW0P6C4</accession>
<name>A0AAW0P6C4_9GOBI</name>
<dbReference type="PANTHER" id="PTHR47272">
    <property type="entry name" value="DDE_TNP_1_7 DOMAIN-CONTAINING PROTEIN"/>
    <property type="match status" value="1"/>
</dbReference>
<protein>
    <recommendedName>
        <fullName evidence="1">PiggyBac transposable element-derived protein domain-containing protein</fullName>
    </recommendedName>
</protein>
<evidence type="ECO:0000313" key="2">
    <source>
        <dbReference type="EMBL" id="KAK7918765.1"/>
    </source>
</evidence>
<dbReference type="Proteomes" id="UP001460270">
    <property type="component" value="Unassembled WGS sequence"/>
</dbReference>
<dbReference type="InterPro" id="IPR029526">
    <property type="entry name" value="PGBD"/>
</dbReference>
<sequence>MASPVDVRVSAQLRVCLMPHRQSIHIQIKQLIVIVTESILEMRRTSSCEQWSKTEQKYVTVTRPNIVCEYNSKMGGVDMSDRMMSYYRMCVRTKKWTIRTSQIWIL</sequence>
<proteinExistence type="predicted"/>
<reference evidence="3" key="1">
    <citation type="submission" date="2024-04" db="EMBL/GenBank/DDBJ databases">
        <title>Salinicola lusitanus LLJ914,a marine bacterium isolated from the Okinawa Trough.</title>
        <authorList>
            <person name="Li J."/>
        </authorList>
    </citation>
    <scope>NUCLEOTIDE SEQUENCE [LARGE SCALE GENOMIC DNA]</scope>
</reference>
<dbReference type="PANTHER" id="PTHR47272:SF2">
    <property type="entry name" value="PIGGYBAC TRANSPOSABLE ELEMENT-DERIVED PROTEIN 3-LIKE"/>
    <property type="match status" value="1"/>
</dbReference>
<gene>
    <name evidence="2" type="ORF">WMY93_010049</name>
</gene>
<keyword evidence="3" id="KW-1185">Reference proteome</keyword>
<dbReference type="EMBL" id="JBBPFD010000007">
    <property type="protein sequence ID" value="KAK7918765.1"/>
    <property type="molecule type" value="Genomic_DNA"/>
</dbReference>
<evidence type="ECO:0000313" key="3">
    <source>
        <dbReference type="Proteomes" id="UP001460270"/>
    </source>
</evidence>
<dbReference type="AlphaFoldDB" id="A0AAW0P6C4"/>
<evidence type="ECO:0000259" key="1">
    <source>
        <dbReference type="Pfam" id="PF13843"/>
    </source>
</evidence>
<organism evidence="2 3">
    <name type="scientific">Mugilogobius chulae</name>
    <name type="common">yellowstripe goby</name>
    <dbReference type="NCBI Taxonomy" id="88201"/>
    <lineage>
        <taxon>Eukaryota</taxon>
        <taxon>Metazoa</taxon>
        <taxon>Chordata</taxon>
        <taxon>Craniata</taxon>
        <taxon>Vertebrata</taxon>
        <taxon>Euteleostomi</taxon>
        <taxon>Actinopterygii</taxon>
        <taxon>Neopterygii</taxon>
        <taxon>Teleostei</taxon>
        <taxon>Neoteleostei</taxon>
        <taxon>Acanthomorphata</taxon>
        <taxon>Gobiaria</taxon>
        <taxon>Gobiiformes</taxon>
        <taxon>Gobioidei</taxon>
        <taxon>Gobiidae</taxon>
        <taxon>Gobionellinae</taxon>
        <taxon>Mugilogobius</taxon>
    </lineage>
</organism>